<dbReference type="PROSITE" id="PS00337">
    <property type="entry name" value="BETA_LACTAMASE_D"/>
    <property type="match status" value="1"/>
</dbReference>
<reference evidence="11" key="2">
    <citation type="submission" date="2024-05" db="EMBL/GenBank/DDBJ databases">
        <title>Rhodohalobacter halophilus gen. nov., sp. nov., a moderately halophilic member of the family Balneolaceae.</title>
        <authorList>
            <person name="Xia J."/>
        </authorList>
    </citation>
    <scope>NUCLEOTIDE SEQUENCE</scope>
    <source>
        <strain evidence="11">WB101</strain>
    </source>
</reference>
<protein>
    <recommendedName>
        <fullName evidence="3 9">Beta-lactamase</fullName>
        <ecNumber evidence="3 9">3.5.2.6</ecNumber>
    </recommendedName>
</protein>
<keyword evidence="12" id="KW-1185">Reference proteome</keyword>
<dbReference type="Pfam" id="PF00905">
    <property type="entry name" value="Transpeptidase"/>
    <property type="match status" value="1"/>
</dbReference>
<sequence length="714" mass="79421">MSDRSSIMSRMFLLFGFLLLLPAGIFFQLLRVNVAEGDGLRELWNSQAIDYVSIPAERGDIYDATGSILATNQVIYQVAVDPKTVGRTSQDIQRIAETLSNHTSRNVNYYKRKIQNAPSRSQYVVLEKSVPVQAYEDLNLLDIRGLLLEEEYRRNYNFGSLAAHVVGFVNHEMKGMAGLESEYDDILKGTDGLQQVRKDPLNNIFAYVGAPRKQPEQGYSLHTTINSQIQAIVEEELEAGIERHMADKGTAIIMDPKTGAIQAMANFPYFNPNSPATIENENRRNYAISDQIEPGSTFKVATAIAAIEQELVGFDEKFETPEKGYKMIHGQTMRDHDPLGTLTFSEVISKSSNIATSEIAMRMEPESFYQYARNLGFGTSTQIDLPGEKEGRLQRPYEWSLVTLPWMSIGYEVQVTPMQMIQAYAAVANDGVMMKPYVVESVRDEFGNILQQRKPVSVRKVADEETIDKLIPILEDVVSDSGTASWAMVEGLRIAGKTGTAQKFKDGQYQTKYRASFVGFFPVEDPEHAIFILLDEPKTSIYGGFTAGSIFKEIATRISGLDNSIQKSTPKDMIAEDAPNVAPKLTGLQFENASILLNKNGIPFKKIGEGIFVEEQIPAPGEKIDPNKPLEIKLTNQTTDSIPEGYAQIPDLTNLNMRQATFLLMSRGFEIETVGSGTVYTQFPRAGDLMKKGRTVTVRGKAKSISQSQSIASY</sequence>
<dbReference type="SUPFAM" id="SSF54184">
    <property type="entry name" value="Penicillin-binding protein 2x (pbp-2x), c-terminal domain"/>
    <property type="match status" value="2"/>
</dbReference>
<reference evidence="11" key="1">
    <citation type="submission" date="2022-01" db="EMBL/GenBank/DDBJ databases">
        <authorList>
            <person name="Wang Y."/>
        </authorList>
    </citation>
    <scope>NUCLEOTIDE SEQUENCE</scope>
    <source>
        <strain evidence="11">WB101</strain>
    </source>
</reference>
<dbReference type="Gene3D" id="3.90.1310.10">
    <property type="entry name" value="Penicillin-binding protein 2a (Domain 2)"/>
    <property type="match status" value="1"/>
</dbReference>
<evidence type="ECO:0000256" key="5">
    <source>
        <dbReference type="ARBA" id="ARBA00022729"/>
    </source>
</evidence>
<keyword evidence="4" id="KW-0121">Carboxypeptidase</keyword>
<evidence type="ECO:0000256" key="1">
    <source>
        <dbReference type="ARBA" id="ARBA00004370"/>
    </source>
</evidence>
<dbReference type="SMART" id="SM00740">
    <property type="entry name" value="PASTA"/>
    <property type="match status" value="2"/>
</dbReference>
<dbReference type="InterPro" id="IPR001460">
    <property type="entry name" value="PCN-bd_Tpept"/>
</dbReference>
<dbReference type="Pfam" id="PF03793">
    <property type="entry name" value="PASTA"/>
    <property type="match status" value="2"/>
</dbReference>
<dbReference type="InterPro" id="IPR002137">
    <property type="entry name" value="Beta-lactam_class-D_AS"/>
</dbReference>
<evidence type="ECO:0000256" key="4">
    <source>
        <dbReference type="ARBA" id="ARBA00022645"/>
    </source>
</evidence>
<evidence type="ECO:0000256" key="8">
    <source>
        <dbReference type="ARBA" id="ARBA00023251"/>
    </source>
</evidence>
<evidence type="ECO:0000256" key="7">
    <source>
        <dbReference type="ARBA" id="ARBA00023136"/>
    </source>
</evidence>
<dbReference type="Gene3D" id="3.30.450.330">
    <property type="match status" value="1"/>
</dbReference>
<feature type="domain" description="PASTA" evidence="10">
    <location>
        <begin position="642"/>
        <end position="702"/>
    </location>
</feature>
<evidence type="ECO:0000256" key="2">
    <source>
        <dbReference type="ARBA" id="ARBA00007898"/>
    </source>
</evidence>
<dbReference type="SUPFAM" id="SSF56519">
    <property type="entry name" value="Penicillin binding protein dimerisation domain"/>
    <property type="match status" value="1"/>
</dbReference>
<dbReference type="Proteomes" id="UP001165366">
    <property type="component" value="Unassembled WGS sequence"/>
</dbReference>
<keyword evidence="7" id="KW-0472">Membrane</keyword>
<dbReference type="PANTHER" id="PTHR30627">
    <property type="entry name" value="PEPTIDOGLYCAN D,D-TRANSPEPTIDASE"/>
    <property type="match status" value="1"/>
</dbReference>
<dbReference type="SUPFAM" id="SSF56601">
    <property type="entry name" value="beta-lactamase/transpeptidase-like"/>
    <property type="match status" value="1"/>
</dbReference>
<dbReference type="PROSITE" id="PS51178">
    <property type="entry name" value="PASTA"/>
    <property type="match status" value="1"/>
</dbReference>
<dbReference type="Pfam" id="PF03717">
    <property type="entry name" value="PBP_dimer"/>
    <property type="match status" value="1"/>
</dbReference>
<dbReference type="InterPro" id="IPR050515">
    <property type="entry name" value="Beta-lactam/transpept"/>
</dbReference>
<dbReference type="Gene3D" id="3.40.710.10">
    <property type="entry name" value="DD-peptidase/beta-lactamase superfamily"/>
    <property type="match status" value="1"/>
</dbReference>
<organism evidence="11 12">
    <name type="scientific">Rhodohalobacter sulfatireducens</name>
    <dbReference type="NCBI Taxonomy" id="2911366"/>
    <lineage>
        <taxon>Bacteria</taxon>
        <taxon>Pseudomonadati</taxon>
        <taxon>Balneolota</taxon>
        <taxon>Balneolia</taxon>
        <taxon>Balneolales</taxon>
        <taxon>Balneolaceae</taxon>
        <taxon>Rhodohalobacter</taxon>
    </lineage>
</organism>
<dbReference type="InterPro" id="IPR005311">
    <property type="entry name" value="PBP_dimer"/>
</dbReference>
<gene>
    <name evidence="11" type="ORF">L6773_17440</name>
</gene>
<dbReference type="RefSeq" id="WP_237855749.1">
    <property type="nucleotide sequence ID" value="NZ_JAKLWS010000031.1"/>
</dbReference>
<dbReference type="Gene3D" id="3.30.10.20">
    <property type="match status" value="1"/>
</dbReference>
<keyword evidence="4" id="KW-0645">Protease</keyword>
<evidence type="ECO:0000313" key="11">
    <source>
        <dbReference type="EMBL" id="MCG2590364.1"/>
    </source>
</evidence>
<comment type="caution">
    <text evidence="11">The sequence shown here is derived from an EMBL/GenBank/DDBJ whole genome shotgun (WGS) entry which is preliminary data.</text>
</comment>
<proteinExistence type="inferred from homology"/>
<name>A0ABS9KHN3_9BACT</name>
<evidence type="ECO:0000259" key="10">
    <source>
        <dbReference type="PROSITE" id="PS51178"/>
    </source>
</evidence>
<keyword evidence="8 9" id="KW-0046">Antibiotic resistance</keyword>
<evidence type="ECO:0000313" key="12">
    <source>
        <dbReference type="Proteomes" id="UP001165366"/>
    </source>
</evidence>
<dbReference type="EMBL" id="JAKLWS010000031">
    <property type="protein sequence ID" value="MCG2590364.1"/>
    <property type="molecule type" value="Genomic_DNA"/>
</dbReference>
<dbReference type="InterPro" id="IPR005543">
    <property type="entry name" value="PASTA_dom"/>
</dbReference>
<evidence type="ECO:0000256" key="9">
    <source>
        <dbReference type="RuleBase" id="RU361140"/>
    </source>
</evidence>
<comment type="catalytic activity">
    <reaction evidence="9">
        <text>a beta-lactam + H2O = a substituted beta-amino acid</text>
        <dbReference type="Rhea" id="RHEA:20401"/>
        <dbReference type="ChEBI" id="CHEBI:15377"/>
        <dbReference type="ChEBI" id="CHEBI:35627"/>
        <dbReference type="ChEBI" id="CHEBI:140347"/>
        <dbReference type="EC" id="3.5.2.6"/>
    </reaction>
</comment>
<dbReference type="EC" id="3.5.2.6" evidence="3 9"/>
<accession>A0ABS9KHN3</accession>
<comment type="similarity">
    <text evidence="2 9">Belongs to the class-D beta-lactamase family.</text>
</comment>
<evidence type="ECO:0000256" key="3">
    <source>
        <dbReference type="ARBA" id="ARBA00012865"/>
    </source>
</evidence>
<comment type="subcellular location">
    <subcellularLocation>
        <location evidence="1">Membrane</location>
    </subcellularLocation>
</comment>
<dbReference type="PANTHER" id="PTHR30627:SF1">
    <property type="entry name" value="PEPTIDOGLYCAN D,D-TRANSPEPTIDASE FTSI"/>
    <property type="match status" value="1"/>
</dbReference>
<dbReference type="InterPro" id="IPR036138">
    <property type="entry name" value="PBP_dimer_sf"/>
</dbReference>
<evidence type="ECO:0000256" key="6">
    <source>
        <dbReference type="ARBA" id="ARBA00022801"/>
    </source>
</evidence>
<keyword evidence="6 9" id="KW-0378">Hydrolase</keyword>
<dbReference type="CDD" id="cd06575">
    <property type="entry name" value="PASTA_Pbp2x-like_2"/>
    <property type="match status" value="1"/>
</dbReference>
<keyword evidence="5" id="KW-0732">Signal</keyword>
<dbReference type="InterPro" id="IPR012338">
    <property type="entry name" value="Beta-lactam/transpept-like"/>
</dbReference>